<feature type="transmembrane region" description="Helical" evidence="1">
    <location>
        <begin position="292"/>
        <end position="317"/>
    </location>
</feature>
<dbReference type="InterPro" id="IPR029044">
    <property type="entry name" value="Nucleotide-diphossugar_trans"/>
</dbReference>
<dbReference type="Pfam" id="PF00535">
    <property type="entry name" value="Glycos_transf_2"/>
    <property type="match status" value="1"/>
</dbReference>
<keyword evidence="1" id="KW-0812">Transmembrane</keyword>
<keyword evidence="1" id="KW-1133">Transmembrane helix</keyword>
<dbReference type="Gene3D" id="3.90.550.10">
    <property type="entry name" value="Spore Coat Polysaccharide Biosynthesis Protein SpsA, Chain A"/>
    <property type="match status" value="1"/>
</dbReference>
<evidence type="ECO:0000256" key="1">
    <source>
        <dbReference type="SAM" id="Phobius"/>
    </source>
</evidence>
<dbReference type="SUPFAM" id="SSF53448">
    <property type="entry name" value="Nucleotide-diphospho-sugar transferases"/>
    <property type="match status" value="1"/>
</dbReference>
<reference evidence="3" key="1">
    <citation type="submission" date="2018-06" db="EMBL/GenBank/DDBJ databases">
        <authorList>
            <person name="Zhirakovskaya E."/>
        </authorList>
    </citation>
    <scope>NUCLEOTIDE SEQUENCE</scope>
</reference>
<dbReference type="InterPro" id="IPR001173">
    <property type="entry name" value="Glyco_trans_2-like"/>
</dbReference>
<proteinExistence type="predicted"/>
<protein>
    <recommendedName>
        <fullName evidence="2">Glycosyltransferase 2-like domain-containing protein</fullName>
    </recommendedName>
</protein>
<feature type="transmembrane region" description="Helical" evidence="1">
    <location>
        <begin position="268"/>
        <end position="286"/>
    </location>
</feature>
<sequence length="332" mass="37354">MSDFPFISVVIPVYNGEGRIENCLRSLKQQDYPTDRFEVIVADGMSTDKTVEIAHEYGATALPNRRKDQGAARNEALKMVKGELLVFPDDDCVLPPRWLSTGEKWMRDKSIDAVGGPTPSPESAGDFTKAVDLIFGLASSAGYSVQSGRFEPGVVYDLPGGNTMYRADVLKAMAPIREDFSEDVDLHLRMIRKGHKLLYAPDFIAWHHKKDTPEKFFRQIRRFALGRMRLNRELGGALRPMHWLVAFLFPLFLATFVLAIVAGFIIPFTIAIIALAILLLVSSLILSRSLKVALLSIPAAAIFLFSWSYGIFYELFFPMRIKRASFRQNKND</sequence>
<organism evidence="3">
    <name type="scientific">hydrothermal vent metagenome</name>
    <dbReference type="NCBI Taxonomy" id="652676"/>
    <lineage>
        <taxon>unclassified sequences</taxon>
        <taxon>metagenomes</taxon>
        <taxon>ecological metagenomes</taxon>
    </lineage>
</organism>
<evidence type="ECO:0000259" key="2">
    <source>
        <dbReference type="Pfam" id="PF00535"/>
    </source>
</evidence>
<dbReference type="PANTHER" id="PTHR43630">
    <property type="entry name" value="POLY-BETA-1,6-N-ACETYL-D-GLUCOSAMINE SYNTHASE"/>
    <property type="match status" value="1"/>
</dbReference>
<name>A0A3B1CCE9_9ZZZZ</name>
<feature type="domain" description="Glycosyltransferase 2-like" evidence="2">
    <location>
        <begin position="8"/>
        <end position="171"/>
    </location>
</feature>
<dbReference type="PANTHER" id="PTHR43630:SF2">
    <property type="entry name" value="GLYCOSYLTRANSFERASE"/>
    <property type="match status" value="1"/>
</dbReference>
<feature type="transmembrane region" description="Helical" evidence="1">
    <location>
        <begin position="241"/>
        <end position="261"/>
    </location>
</feature>
<dbReference type="EMBL" id="UOGE01000074">
    <property type="protein sequence ID" value="VAX22353.1"/>
    <property type="molecule type" value="Genomic_DNA"/>
</dbReference>
<accession>A0A3B1CCE9</accession>
<evidence type="ECO:0000313" key="3">
    <source>
        <dbReference type="EMBL" id="VAX22353.1"/>
    </source>
</evidence>
<dbReference type="AlphaFoldDB" id="A0A3B1CCE9"/>
<gene>
    <name evidence="3" type="ORF">MNBD_NITROSPINAE02-1405</name>
</gene>
<keyword evidence="1" id="KW-0472">Membrane</keyword>